<proteinExistence type="inferred from homology"/>
<gene>
    <name evidence="3" type="ORF">ACFPYJ_18370</name>
</gene>
<dbReference type="Proteomes" id="UP001596047">
    <property type="component" value="Unassembled WGS sequence"/>
</dbReference>
<name>A0ABW0VZG8_9BACL</name>
<dbReference type="RefSeq" id="WP_379189631.1">
    <property type="nucleotide sequence ID" value="NZ_JBHSOW010000068.1"/>
</dbReference>
<organism evidence="3 4">
    <name type="scientific">Paenibacillus solisilvae</name>
    <dbReference type="NCBI Taxonomy" id="2486751"/>
    <lineage>
        <taxon>Bacteria</taxon>
        <taxon>Bacillati</taxon>
        <taxon>Bacillota</taxon>
        <taxon>Bacilli</taxon>
        <taxon>Bacillales</taxon>
        <taxon>Paenibacillaceae</taxon>
        <taxon>Paenibacillus</taxon>
    </lineage>
</organism>
<reference evidence="4" key="1">
    <citation type="journal article" date="2019" name="Int. J. Syst. Evol. Microbiol.">
        <title>The Global Catalogue of Microorganisms (GCM) 10K type strain sequencing project: providing services to taxonomists for standard genome sequencing and annotation.</title>
        <authorList>
            <consortium name="The Broad Institute Genomics Platform"/>
            <consortium name="The Broad Institute Genome Sequencing Center for Infectious Disease"/>
            <person name="Wu L."/>
            <person name="Ma J."/>
        </authorList>
    </citation>
    <scope>NUCLEOTIDE SEQUENCE [LARGE SCALE GENOMIC DNA]</scope>
    <source>
        <strain evidence="4">CGMCC 1.3240</strain>
    </source>
</reference>
<keyword evidence="4" id="KW-1185">Reference proteome</keyword>
<dbReference type="InterPro" id="IPR050249">
    <property type="entry name" value="Pseudomonas-type_ThrB"/>
</dbReference>
<dbReference type="Gene3D" id="3.90.1200.10">
    <property type="match status" value="1"/>
</dbReference>
<evidence type="ECO:0000259" key="2">
    <source>
        <dbReference type="Pfam" id="PF01636"/>
    </source>
</evidence>
<dbReference type="EMBL" id="JBHSOW010000068">
    <property type="protein sequence ID" value="MFC5651035.1"/>
    <property type="molecule type" value="Genomic_DNA"/>
</dbReference>
<feature type="domain" description="Aminoglycoside phosphotransferase" evidence="2">
    <location>
        <begin position="39"/>
        <end position="258"/>
    </location>
</feature>
<evidence type="ECO:0000256" key="1">
    <source>
        <dbReference type="ARBA" id="ARBA00038240"/>
    </source>
</evidence>
<dbReference type="InterPro" id="IPR002575">
    <property type="entry name" value="Aminoglycoside_PTrfase"/>
</dbReference>
<dbReference type="SUPFAM" id="SSF56112">
    <property type="entry name" value="Protein kinase-like (PK-like)"/>
    <property type="match status" value="1"/>
</dbReference>
<comment type="similarity">
    <text evidence="1">Belongs to the pseudomonas-type ThrB family.</text>
</comment>
<dbReference type="PANTHER" id="PTHR21064">
    <property type="entry name" value="AMINOGLYCOSIDE PHOSPHOTRANSFERASE DOMAIN-CONTAINING PROTEIN-RELATED"/>
    <property type="match status" value="1"/>
</dbReference>
<sequence>MTLNQQKLLETGVRMFGLDPNNLLSHHDSEHSIIASYKTGDSSVFLRITRDTHSSIDIIRGEIDWIEFLSGKGLSVSRPVRSVGGQLVEQITADDDTYTTVCFDGAPGRRISEADYNIKLFRLMGAFMGKIHNVTKYYKQTSSRFKRADWSAEANLIANIELPESERSIIERYAELRGHIARLSKSRNSYGLIHADFHHGNFCMEGDTIHLYDFDACRYSWFADDIAIAVFFATALDHVDDAREKFLGSFLEGYSLENDLEKGWLEEIPNFIALREIGRYIKLYRASGGRFERLHQWGRSYMQNRKERILRL</sequence>
<comment type="caution">
    <text evidence="3">The sequence shown here is derived from an EMBL/GenBank/DDBJ whole genome shotgun (WGS) entry which is preliminary data.</text>
</comment>
<dbReference type="PANTHER" id="PTHR21064:SF6">
    <property type="entry name" value="AMINOGLYCOSIDE PHOSPHOTRANSFERASE DOMAIN-CONTAINING PROTEIN"/>
    <property type="match status" value="1"/>
</dbReference>
<dbReference type="Pfam" id="PF01636">
    <property type="entry name" value="APH"/>
    <property type="match status" value="1"/>
</dbReference>
<evidence type="ECO:0000313" key="4">
    <source>
        <dbReference type="Proteomes" id="UP001596047"/>
    </source>
</evidence>
<evidence type="ECO:0000313" key="3">
    <source>
        <dbReference type="EMBL" id="MFC5651035.1"/>
    </source>
</evidence>
<protein>
    <submittedName>
        <fullName evidence="3">Phosphotransferase enzyme family protein</fullName>
    </submittedName>
</protein>
<dbReference type="InterPro" id="IPR011009">
    <property type="entry name" value="Kinase-like_dom_sf"/>
</dbReference>
<accession>A0ABW0VZG8</accession>